<dbReference type="InterPro" id="IPR014752">
    <property type="entry name" value="Arrestin-like_C"/>
</dbReference>
<dbReference type="SMART" id="SM01233">
    <property type="entry name" value="HABP4_PAI-RBP1"/>
    <property type="match status" value="1"/>
</dbReference>
<feature type="domain" description="Arrestin C-terminal-like" evidence="2">
    <location>
        <begin position="144"/>
        <end position="559"/>
    </location>
</feature>
<dbReference type="GO" id="GO:0003723">
    <property type="term" value="F:RNA binding"/>
    <property type="evidence" value="ECO:0007669"/>
    <property type="project" value="InterPro"/>
</dbReference>
<organism evidence="4 5">
    <name type="scientific">Mortierella alpina</name>
    <name type="common">Oleaginous fungus</name>
    <name type="synonym">Mortierella renispora</name>
    <dbReference type="NCBI Taxonomy" id="64518"/>
    <lineage>
        <taxon>Eukaryota</taxon>
        <taxon>Fungi</taxon>
        <taxon>Fungi incertae sedis</taxon>
        <taxon>Mucoromycota</taxon>
        <taxon>Mortierellomycotina</taxon>
        <taxon>Mortierellomycetes</taxon>
        <taxon>Mortierellales</taxon>
        <taxon>Mortierellaceae</taxon>
        <taxon>Mortierella</taxon>
    </lineage>
</organism>
<dbReference type="AlphaFoldDB" id="A0A9P8CV72"/>
<accession>A0A9P8CV72</accession>
<feature type="region of interest" description="Disordered" evidence="1">
    <location>
        <begin position="227"/>
        <end position="292"/>
    </location>
</feature>
<dbReference type="Proteomes" id="UP000717515">
    <property type="component" value="Unassembled WGS sequence"/>
</dbReference>
<feature type="compositionally biased region" description="Basic and acidic residues" evidence="1">
    <location>
        <begin position="1035"/>
        <end position="1056"/>
    </location>
</feature>
<feature type="region of interest" description="Disordered" evidence="1">
    <location>
        <begin position="962"/>
        <end position="986"/>
    </location>
</feature>
<proteinExistence type="predicted"/>
<feature type="compositionally biased region" description="Low complexity" evidence="1">
    <location>
        <begin position="463"/>
        <end position="487"/>
    </location>
</feature>
<feature type="region of interest" description="Disordered" evidence="1">
    <location>
        <begin position="57"/>
        <end position="76"/>
    </location>
</feature>
<feature type="domain" description="Arrestin C-terminal-like" evidence="2">
    <location>
        <begin position="601"/>
        <end position="924"/>
    </location>
</feature>
<feature type="compositionally biased region" description="Basic residues" evidence="1">
    <location>
        <begin position="700"/>
        <end position="716"/>
    </location>
</feature>
<feature type="compositionally biased region" description="Low complexity" evidence="1">
    <location>
        <begin position="999"/>
        <end position="1016"/>
    </location>
</feature>
<protein>
    <recommendedName>
        <fullName evidence="6">Arrestin C-terminal-like domain-containing protein</fullName>
    </recommendedName>
</protein>
<sequence>MIASRVVYPPNGQPNEPQLRTASPPMSSSPPTRIRTSGVFARRLSLTAASVANTVASSSLFGSSPPPSSPSSFYQQSSFFRSSSSTVNNNSPAGAAVASSSAVNIPSTAHASTSASGGSAPSSTFSGRQRSRSTSHPPPPKYKTSRTPQLRISLHDTIGNLVLSAPVMAPGESIRGQIHLELPKATPVHSIEVCLTGTVTALDGTRLGSMKTITILEECKTVATASITNTRTNTTRRHTTPAPAATTASSGNSVSGSLPEEVSTRGRRGRRGSVVSTVSTSTSQQDRARSPAIPIQNTIAAAAAAAAAATFAAQGGNPRRLSSELMSRTLSMPSPYHTNAANASTLSLNRPVSPTPADLRGRRTSFSANVDVPVGGFGTVLGRGGANMSMVNISTINQLAMDDPNLPAAPSYDPPEYERIFNSPTSERSSSDSATTNATAATGSTTEAGVPGAVTTGNNVPTSAISPSPISSSEQVNESAQPAAAEPVPEPAAEPKAVLMQPGNYVIPFSIRIPSNTTMSLPGSFSDPVGTIGYQLQAVMRQILPSPDHYNPKALLVEPTFTSATQTIKLIPMNDPAYMPLYNIPFETEPVRANVGHWVWSTGFMESRAWVPKQGYRPGRMIPLVIHIINHSDARQVVVETTLCKCLHYGSGLSKIRAMGIAGQGYLMDPTLASSLTTEGFEEDASAVSGITEPPEERSRGRRRLGRRSSTNRHSRQQQQQQAMPSPPASPYGPNFQTTPANEAGDDSPEGSVHGSRMMASPTSMASISSQWESSIHSNNSSDNNSQNAPLTSSEIQYNPESRTNMSSPTSSSTATLTSSAAGLGAAGTSANTLTLPVQQPLPIIQHQREKICKSRTLVNCSLAVDREIQKTIFVPIPHTAGYSILNAPLLEVSYEIVVKIRAEKVYSRGIRLSVPIVVVVPEEGDLEDEEDQLLVSAGLASPGLMDRDLGLAFSGSEFDFGDQGECPPYEATTGSTRPNPFDLLNDDAQDQEIHIPAVKKAAKPSAPKPAAVSAPRPTTTDNRGPRKTTARPSQPRDNDTPRGPRYDRAPREGDATPRAPGGSRAPRGGRGGVRGGRHGGYDRHSGTGKVESENKENNRLGDPTAAALEGEKDAALTAVESGAATPELVEPEAVVKTLDDYLQEKAAKALKISLPKARAANSGADSSQWKDAKVLEVEETGDFIKMSKESVAKSRKGKKESKVLITDIDVRYSEPAREQSAPRSAFRGGRGGDRPRGSRSGGGTRGGNAVGSGPRRNAPGGPNVNVNDTELFPTLGSQ</sequence>
<feature type="compositionally biased region" description="Low complexity" evidence="1">
    <location>
        <begin position="807"/>
        <end position="819"/>
    </location>
</feature>
<dbReference type="InterPro" id="IPR006861">
    <property type="entry name" value="HABP4_PAIRBP1-bd"/>
</dbReference>
<feature type="domain" description="Hyaluronan/mRNA-binding protein" evidence="3">
    <location>
        <begin position="1078"/>
        <end position="1164"/>
    </location>
</feature>
<dbReference type="SMART" id="SM01017">
    <property type="entry name" value="Arrestin_C"/>
    <property type="match status" value="2"/>
</dbReference>
<feature type="compositionally biased region" description="Low complexity" evidence="1">
    <location>
        <begin position="240"/>
        <end position="250"/>
    </location>
</feature>
<evidence type="ECO:0000256" key="1">
    <source>
        <dbReference type="SAM" id="MobiDB-lite"/>
    </source>
</evidence>
<feature type="compositionally biased region" description="Gly residues" evidence="1">
    <location>
        <begin position="1240"/>
        <end position="1251"/>
    </location>
</feature>
<dbReference type="Gene3D" id="2.60.40.640">
    <property type="match status" value="2"/>
</dbReference>
<dbReference type="PANTHER" id="PTHR12299">
    <property type="entry name" value="HYALURONIC ACID-BINDING PROTEIN 4"/>
    <property type="match status" value="1"/>
</dbReference>
<feature type="compositionally biased region" description="Low complexity" evidence="1">
    <location>
        <begin position="431"/>
        <end position="448"/>
    </location>
</feature>
<feature type="compositionally biased region" description="Low complexity" evidence="1">
    <location>
        <begin position="764"/>
        <end position="788"/>
    </location>
</feature>
<feature type="region of interest" description="Disordered" evidence="1">
    <location>
        <begin position="108"/>
        <end position="148"/>
    </location>
</feature>
<gene>
    <name evidence="4" type="ORF">KVV02_003214</name>
</gene>
<feature type="compositionally biased region" description="Polar residues" evidence="1">
    <location>
        <begin position="789"/>
        <end position="806"/>
    </location>
</feature>
<dbReference type="PANTHER" id="PTHR12299:SF17">
    <property type="entry name" value="AT19571P-RELATED"/>
    <property type="match status" value="1"/>
</dbReference>
<evidence type="ECO:0000313" key="4">
    <source>
        <dbReference type="EMBL" id="KAG9321578.1"/>
    </source>
</evidence>
<dbReference type="GO" id="GO:0005634">
    <property type="term" value="C:nucleus"/>
    <property type="evidence" value="ECO:0007669"/>
    <property type="project" value="TreeGrafter"/>
</dbReference>
<evidence type="ECO:0000313" key="5">
    <source>
        <dbReference type="Proteomes" id="UP000717515"/>
    </source>
</evidence>
<reference evidence="4" key="1">
    <citation type="submission" date="2021-07" db="EMBL/GenBank/DDBJ databases">
        <title>Draft genome of Mortierella alpina, strain LL118, isolated from an aspen leaf litter sample.</title>
        <authorList>
            <person name="Yang S."/>
            <person name="Vinatzer B.A."/>
        </authorList>
    </citation>
    <scope>NUCLEOTIDE SEQUENCE</scope>
    <source>
        <strain evidence="4">LL118</strain>
    </source>
</reference>
<feature type="region of interest" description="Disordered" evidence="1">
    <location>
        <begin position="1"/>
        <end position="34"/>
    </location>
</feature>
<evidence type="ECO:0000259" key="3">
    <source>
        <dbReference type="SMART" id="SM01233"/>
    </source>
</evidence>
<name>A0A9P8CV72_MORAP</name>
<feature type="compositionally biased region" description="Low complexity" evidence="1">
    <location>
        <begin position="272"/>
        <end position="283"/>
    </location>
</feature>
<feature type="compositionally biased region" description="Basic and acidic residues" evidence="1">
    <location>
        <begin position="1080"/>
        <end position="1100"/>
    </location>
</feature>
<feature type="region of interest" description="Disordered" evidence="1">
    <location>
        <begin position="405"/>
        <end position="491"/>
    </location>
</feature>
<comment type="caution">
    <text evidence="4">The sequence shown here is derived from an EMBL/GenBank/DDBJ whole genome shotgun (WGS) entry which is preliminary data.</text>
</comment>
<feature type="region of interest" description="Disordered" evidence="1">
    <location>
        <begin position="999"/>
        <end position="1130"/>
    </location>
</feature>
<feature type="compositionally biased region" description="Basic and acidic residues" evidence="1">
    <location>
        <begin position="1209"/>
        <end position="1218"/>
    </location>
</feature>
<evidence type="ECO:0008006" key="6">
    <source>
        <dbReference type="Google" id="ProtNLM"/>
    </source>
</evidence>
<dbReference type="EMBL" id="JAIFTL010000196">
    <property type="protein sequence ID" value="KAG9321578.1"/>
    <property type="molecule type" value="Genomic_DNA"/>
</dbReference>
<dbReference type="InterPro" id="IPR011022">
    <property type="entry name" value="Arrestin_C-like"/>
</dbReference>
<evidence type="ECO:0000259" key="2">
    <source>
        <dbReference type="SMART" id="SM01017"/>
    </source>
</evidence>
<feature type="region of interest" description="Disordered" evidence="1">
    <location>
        <begin position="1190"/>
        <end position="1279"/>
    </location>
</feature>
<feature type="compositionally biased region" description="Low complexity" evidence="1">
    <location>
        <begin position="108"/>
        <end position="127"/>
    </location>
</feature>
<feature type="region of interest" description="Disordered" evidence="1">
    <location>
        <begin position="681"/>
        <end position="819"/>
    </location>
</feature>
<dbReference type="Gene3D" id="6.10.140.1040">
    <property type="match status" value="1"/>
</dbReference>
<dbReference type="GO" id="GO:0005737">
    <property type="term" value="C:cytoplasm"/>
    <property type="evidence" value="ECO:0007669"/>
    <property type="project" value="TreeGrafter"/>
</dbReference>
<dbReference type="InterPro" id="IPR039764">
    <property type="entry name" value="HABP4/SERBP1-like"/>
</dbReference>